<gene>
    <name evidence="2" type="ORF">JG688_00007694</name>
</gene>
<organism evidence="2 3">
    <name type="scientific">Phytophthora aleatoria</name>
    <dbReference type="NCBI Taxonomy" id="2496075"/>
    <lineage>
        <taxon>Eukaryota</taxon>
        <taxon>Sar</taxon>
        <taxon>Stramenopiles</taxon>
        <taxon>Oomycota</taxon>
        <taxon>Peronosporomycetes</taxon>
        <taxon>Peronosporales</taxon>
        <taxon>Peronosporaceae</taxon>
        <taxon>Phytophthora</taxon>
    </lineage>
</organism>
<dbReference type="Proteomes" id="UP000709295">
    <property type="component" value="Unassembled WGS sequence"/>
</dbReference>
<sequence>LQWSSAKAPSKKARLPSMGTSHYLFSLMDRLQLSEDTSLGDLLGHFQSTLVDLQHQEPSFWQLQVVGFIRCLPVAPAVRGAVLELSDAFRSNVPVLTVSQDLLLIEKKRKAKEEAVRDLNKALLEETLTRLRGKAQQLQNDKWMYQDVQL</sequence>
<feature type="non-terminal residue" evidence="2">
    <location>
        <position position="1"/>
    </location>
</feature>
<feature type="coiled-coil region" evidence="1">
    <location>
        <begin position="102"/>
        <end position="141"/>
    </location>
</feature>
<comment type="caution">
    <text evidence="2">The sequence shown here is derived from an EMBL/GenBank/DDBJ whole genome shotgun (WGS) entry which is preliminary data.</text>
</comment>
<keyword evidence="3" id="KW-1185">Reference proteome</keyword>
<proteinExistence type="predicted"/>
<dbReference type="EMBL" id="JAENGY010000379">
    <property type="protein sequence ID" value="KAG6964432.1"/>
    <property type="molecule type" value="Genomic_DNA"/>
</dbReference>
<dbReference type="AlphaFoldDB" id="A0A8J5M7V3"/>
<protein>
    <submittedName>
        <fullName evidence="2">Uncharacterized protein</fullName>
    </submittedName>
</protein>
<evidence type="ECO:0000256" key="1">
    <source>
        <dbReference type="SAM" id="Coils"/>
    </source>
</evidence>
<accession>A0A8J5M7V3</accession>
<keyword evidence="1" id="KW-0175">Coiled coil</keyword>
<name>A0A8J5M7V3_9STRA</name>
<evidence type="ECO:0000313" key="3">
    <source>
        <dbReference type="Proteomes" id="UP000709295"/>
    </source>
</evidence>
<reference evidence="2" key="1">
    <citation type="submission" date="2021-01" db="EMBL/GenBank/DDBJ databases">
        <title>Phytophthora aleatoria, a newly-described species from Pinus radiata is distinct from Phytophthora cactorum isolates based on comparative genomics.</title>
        <authorList>
            <person name="Mcdougal R."/>
            <person name="Panda P."/>
            <person name="Williams N."/>
            <person name="Studholme D.J."/>
        </authorList>
    </citation>
    <scope>NUCLEOTIDE SEQUENCE</scope>
    <source>
        <strain evidence="2">NZFS 4037</strain>
    </source>
</reference>
<evidence type="ECO:0000313" key="2">
    <source>
        <dbReference type="EMBL" id="KAG6964432.1"/>
    </source>
</evidence>